<protein>
    <recommendedName>
        <fullName evidence="2">DUF4123 domain-containing protein</fullName>
    </recommendedName>
</protein>
<proteinExistence type="predicted"/>
<evidence type="ECO:0008006" key="2">
    <source>
        <dbReference type="Google" id="ProtNLM"/>
    </source>
</evidence>
<accession>A0AAU7AWE2</accession>
<organism evidence="1">
    <name type="scientific">Paraconexibacter sp. AEG42_29</name>
    <dbReference type="NCBI Taxonomy" id="2997339"/>
    <lineage>
        <taxon>Bacteria</taxon>
        <taxon>Bacillati</taxon>
        <taxon>Actinomycetota</taxon>
        <taxon>Thermoleophilia</taxon>
        <taxon>Solirubrobacterales</taxon>
        <taxon>Paraconexibacteraceae</taxon>
        <taxon>Paraconexibacter</taxon>
    </lineage>
</organism>
<name>A0AAU7AWE2_9ACTN</name>
<dbReference type="EMBL" id="CP114014">
    <property type="protein sequence ID" value="XAY06019.1"/>
    <property type="molecule type" value="Genomic_DNA"/>
</dbReference>
<sequence>MMDVMSYVLQLDASLADPAAADLLVATASGPEFISLVPERRWPRFTRRTPRLCFDPRQADEVLDDQATLTQEAFTLSVRREALARTVVLLAADLQSEWTLRSCWVGDKVRDEIHVTAYDLADLIEDSAVERHAVYRVTPTSAPLHALAEALAELRSVEASLPSFPLNEVTIEPRGPANGTLRWRTRARRPASASTYTEGEWTDGGCSLDWSPAQDLLLQPIPDVGETAGPAFLPRADLLRLLAATSGQPIAQRAVAAALVTAHLDFDPESLSPAVRLASTHDWDRFIGHLQQQEYLPQLYADALRSH</sequence>
<evidence type="ECO:0000313" key="1">
    <source>
        <dbReference type="EMBL" id="XAY06019.1"/>
    </source>
</evidence>
<dbReference type="KEGG" id="parq:DSM112329_02880"/>
<reference evidence="1" key="1">
    <citation type="submission" date="2022-12" db="EMBL/GenBank/DDBJ databases">
        <title>Paraconexibacter alkalitolerans sp. nov. and Baekduia alba sp. nov., isolated from soil and emended description of the genera Paraconexibacter (Chun et al., 2020) and Baekduia (An et al., 2020).</title>
        <authorList>
            <person name="Vieira S."/>
            <person name="Huber K.J."/>
            <person name="Geppert A."/>
            <person name="Wolf J."/>
            <person name="Neumann-Schaal M."/>
            <person name="Muesken M."/>
            <person name="Overmann J."/>
        </authorList>
    </citation>
    <scope>NUCLEOTIDE SEQUENCE</scope>
    <source>
        <strain evidence="1">AEG42_29</strain>
    </source>
</reference>
<dbReference type="AlphaFoldDB" id="A0AAU7AWE2"/>
<gene>
    <name evidence="1" type="ORF">DSM112329_02880</name>
</gene>